<proteinExistence type="predicted"/>
<name>A0ABV5VMI2_9ACTN</name>
<reference evidence="1 2" key="1">
    <citation type="submission" date="2024-09" db="EMBL/GenBank/DDBJ databases">
        <authorList>
            <person name="Sun Q."/>
            <person name="Mori K."/>
        </authorList>
    </citation>
    <scope>NUCLEOTIDE SEQUENCE [LARGE SCALE GENOMIC DNA]</scope>
    <source>
        <strain evidence="1 2">JCM 10918</strain>
    </source>
</reference>
<evidence type="ECO:0000313" key="1">
    <source>
        <dbReference type="EMBL" id="MFB9739056.1"/>
    </source>
</evidence>
<dbReference type="EMBL" id="JBHMAR010000069">
    <property type="protein sequence ID" value="MFB9739056.1"/>
    <property type="molecule type" value="Genomic_DNA"/>
</dbReference>
<gene>
    <name evidence="1" type="ORF">ACFFRO_28735</name>
</gene>
<sequence length="148" mass="16386">MPDEFCGVPVQREALEPLMPHAKRVVEEGGRTSWKSENCILFVDHVRVVHSIIREAENPLQKVDWEAATKWYEDAATRRVSFPGTAVIGSDGAKVLIACKEGGPSYYIFTIFVSGEGTEKGKAGAEKVQRFVEDHVPAVAKRLKCSLK</sequence>
<comment type="caution">
    <text evidence="1">The sequence shown here is derived from an EMBL/GenBank/DDBJ whole genome shotgun (WGS) entry which is preliminary data.</text>
</comment>
<protein>
    <submittedName>
        <fullName evidence="1">Uncharacterized protein</fullName>
    </submittedName>
</protein>
<keyword evidence="2" id="KW-1185">Reference proteome</keyword>
<evidence type="ECO:0000313" key="2">
    <source>
        <dbReference type="Proteomes" id="UP001589703"/>
    </source>
</evidence>
<accession>A0ABV5VMI2</accession>
<organism evidence="1 2">
    <name type="scientific">Streptomyces thermocoprophilus</name>
    <dbReference type="NCBI Taxonomy" id="78356"/>
    <lineage>
        <taxon>Bacteria</taxon>
        <taxon>Bacillati</taxon>
        <taxon>Actinomycetota</taxon>
        <taxon>Actinomycetes</taxon>
        <taxon>Kitasatosporales</taxon>
        <taxon>Streptomycetaceae</taxon>
        <taxon>Streptomyces</taxon>
    </lineage>
</organism>
<dbReference type="Proteomes" id="UP001589703">
    <property type="component" value="Unassembled WGS sequence"/>
</dbReference>